<dbReference type="RefSeq" id="WP_253795239.1">
    <property type="nucleotide sequence ID" value="NZ_JAMZDX010000002.1"/>
</dbReference>
<feature type="transmembrane region" description="Helical" evidence="1">
    <location>
        <begin position="55"/>
        <end position="78"/>
    </location>
</feature>
<keyword evidence="3" id="KW-1185">Reference proteome</keyword>
<dbReference type="Proteomes" id="UP001206483">
    <property type="component" value="Unassembled WGS sequence"/>
</dbReference>
<keyword evidence="1" id="KW-0472">Membrane</keyword>
<keyword evidence="1" id="KW-1133">Transmembrane helix</keyword>
<name>A0ABT1IV99_9ACTN</name>
<keyword evidence="1" id="KW-0812">Transmembrane</keyword>
<dbReference type="EMBL" id="JAMZDX010000002">
    <property type="protein sequence ID" value="MCP2308516.1"/>
    <property type="molecule type" value="Genomic_DNA"/>
</dbReference>
<gene>
    <name evidence="2" type="ORF">FHR36_001640</name>
</gene>
<organism evidence="2 3">
    <name type="scientific">Kitasatospora paracochleata</name>
    <dbReference type="NCBI Taxonomy" id="58354"/>
    <lineage>
        <taxon>Bacteria</taxon>
        <taxon>Bacillati</taxon>
        <taxon>Actinomycetota</taxon>
        <taxon>Actinomycetes</taxon>
        <taxon>Kitasatosporales</taxon>
        <taxon>Streptomycetaceae</taxon>
        <taxon>Kitasatospora</taxon>
    </lineage>
</organism>
<feature type="transmembrane region" description="Helical" evidence="1">
    <location>
        <begin position="90"/>
        <end position="112"/>
    </location>
</feature>
<protein>
    <submittedName>
        <fullName evidence="2">Membrane protein</fullName>
    </submittedName>
</protein>
<evidence type="ECO:0000313" key="3">
    <source>
        <dbReference type="Proteomes" id="UP001206483"/>
    </source>
</evidence>
<reference evidence="2 3" key="1">
    <citation type="submission" date="2022-06" db="EMBL/GenBank/DDBJ databases">
        <title>Sequencing the genomes of 1000 actinobacteria strains.</title>
        <authorList>
            <person name="Klenk H.-P."/>
        </authorList>
    </citation>
    <scope>NUCLEOTIDE SEQUENCE [LARGE SCALE GENOMIC DNA]</scope>
    <source>
        <strain evidence="2 3">DSM 41656</strain>
    </source>
</reference>
<comment type="caution">
    <text evidence="2">The sequence shown here is derived from an EMBL/GenBank/DDBJ whole genome shotgun (WGS) entry which is preliminary data.</text>
</comment>
<sequence>MIDTTVRATPRPRAAWLLAALVTAAFGWVCAKYGHDAYLDAVPRRLNRCLTADPVPAVAWLALGLGPLLQLLAGFGAVRQLRGGPSTATTVAAAVVAVVAAVLLVFAGYGLADAIGGLDHPHRTCTGL</sequence>
<proteinExistence type="predicted"/>
<evidence type="ECO:0000256" key="1">
    <source>
        <dbReference type="SAM" id="Phobius"/>
    </source>
</evidence>
<accession>A0ABT1IV99</accession>
<evidence type="ECO:0000313" key="2">
    <source>
        <dbReference type="EMBL" id="MCP2308516.1"/>
    </source>
</evidence>